<dbReference type="GO" id="GO:0005524">
    <property type="term" value="F:ATP binding"/>
    <property type="evidence" value="ECO:0007669"/>
    <property type="project" value="UniProtKB-KW"/>
</dbReference>
<evidence type="ECO:0000256" key="2">
    <source>
        <dbReference type="ARBA" id="ARBA00022448"/>
    </source>
</evidence>
<keyword evidence="4 6" id="KW-0067">ATP-binding</keyword>
<dbReference type="OrthoDB" id="9804819at2"/>
<dbReference type="CDD" id="cd03268">
    <property type="entry name" value="ABC_BcrA_bacitracin_resist"/>
    <property type="match status" value="1"/>
</dbReference>
<gene>
    <name evidence="6" type="ORF">CR203_19205</name>
</gene>
<feature type="domain" description="ABC transporter" evidence="5">
    <location>
        <begin position="10"/>
        <end position="237"/>
    </location>
</feature>
<proteinExistence type="inferred from homology"/>
<dbReference type="Gene3D" id="3.40.50.300">
    <property type="entry name" value="P-loop containing nucleotide triphosphate hydrolases"/>
    <property type="match status" value="1"/>
</dbReference>
<evidence type="ECO:0000313" key="6">
    <source>
        <dbReference type="EMBL" id="RKL65775.1"/>
    </source>
</evidence>
<name>A0A3A9KE49_9BACI</name>
<evidence type="ECO:0000256" key="4">
    <source>
        <dbReference type="ARBA" id="ARBA00022840"/>
    </source>
</evidence>
<dbReference type="PROSITE" id="PS50893">
    <property type="entry name" value="ABC_TRANSPORTER_2"/>
    <property type="match status" value="1"/>
</dbReference>
<organism evidence="6 7">
    <name type="scientific">Salipaludibacillus neizhouensis</name>
    <dbReference type="NCBI Taxonomy" id="885475"/>
    <lineage>
        <taxon>Bacteria</taxon>
        <taxon>Bacillati</taxon>
        <taxon>Bacillota</taxon>
        <taxon>Bacilli</taxon>
        <taxon>Bacillales</taxon>
        <taxon>Bacillaceae</taxon>
    </lineage>
</organism>
<dbReference type="SMART" id="SM00382">
    <property type="entry name" value="AAA"/>
    <property type="match status" value="1"/>
</dbReference>
<keyword evidence="7" id="KW-1185">Reference proteome</keyword>
<keyword evidence="3" id="KW-0547">Nucleotide-binding</keyword>
<protein>
    <submittedName>
        <fullName evidence="6">Bacitracin ABC transporter ATP-binding protein</fullName>
    </submittedName>
</protein>
<evidence type="ECO:0000256" key="3">
    <source>
        <dbReference type="ARBA" id="ARBA00022741"/>
    </source>
</evidence>
<dbReference type="PANTHER" id="PTHR43335">
    <property type="entry name" value="ABC TRANSPORTER, ATP-BINDING PROTEIN"/>
    <property type="match status" value="1"/>
</dbReference>
<accession>A0A3A9KE49</accession>
<evidence type="ECO:0000313" key="7">
    <source>
        <dbReference type="Proteomes" id="UP000281498"/>
    </source>
</evidence>
<evidence type="ECO:0000256" key="1">
    <source>
        <dbReference type="ARBA" id="ARBA00005417"/>
    </source>
</evidence>
<dbReference type="RefSeq" id="WP_110937822.1">
    <property type="nucleotide sequence ID" value="NZ_PDOE01000012.1"/>
</dbReference>
<dbReference type="GO" id="GO:0016887">
    <property type="term" value="F:ATP hydrolysis activity"/>
    <property type="evidence" value="ECO:0007669"/>
    <property type="project" value="InterPro"/>
</dbReference>
<dbReference type="AlphaFoldDB" id="A0A3A9KE49"/>
<sequence>MNKDVGETLVATKDLTKKFGDQYSVDHVNLEIKRGQIFGFLGPNGAGKTTSIRMLLGLMKPTEGEVRLFGQTFHKNRIDILRRVGALVEAPSYYRNLTGFENLKLSSKILGSSNARIEEVLGIVRLSEVSHQPVKQYSLGMKQRLGIALALLGSPELLILDEPTNGLDPSGIHEIRQLIKRMPEDFGITVLISSHNLAEIEMIASHVGIIQSGKLKFHGTMEELKRDQKPRVEIKVNNLMGAKDLLRQQDVQARIVEDMLLVDQPTDTVSAINRKLVSNGFEVFHLVESVKSLEEIFLDLTGKEGAI</sequence>
<reference evidence="6 7" key="1">
    <citation type="submission" date="2017-10" db="EMBL/GenBank/DDBJ databases">
        <title>Bacillus sp. nov., a halophilic bacterium isolated from a Keqin Lake.</title>
        <authorList>
            <person name="Wang H."/>
        </authorList>
    </citation>
    <scope>NUCLEOTIDE SEQUENCE [LARGE SCALE GENOMIC DNA]</scope>
    <source>
        <strain evidence="6 7">KCTC 13187</strain>
    </source>
</reference>
<dbReference type="Proteomes" id="UP000281498">
    <property type="component" value="Unassembled WGS sequence"/>
</dbReference>
<dbReference type="SUPFAM" id="SSF52540">
    <property type="entry name" value="P-loop containing nucleoside triphosphate hydrolases"/>
    <property type="match status" value="1"/>
</dbReference>
<dbReference type="PANTHER" id="PTHR43335:SF4">
    <property type="entry name" value="ABC TRANSPORTER, ATP-BINDING PROTEIN"/>
    <property type="match status" value="1"/>
</dbReference>
<dbReference type="InterPro" id="IPR017871">
    <property type="entry name" value="ABC_transporter-like_CS"/>
</dbReference>
<dbReference type="InterPro" id="IPR027417">
    <property type="entry name" value="P-loop_NTPase"/>
</dbReference>
<comment type="similarity">
    <text evidence="1">Belongs to the ABC transporter superfamily.</text>
</comment>
<dbReference type="EMBL" id="PDOE01000012">
    <property type="protein sequence ID" value="RKL65775.1"/>
    <property type="molecule type" value="Genomic_DNA"/>
</dbReference>
<dbReference type="Pfam" id="PF00005">
    <property type="entry name" value="ABC_tran"/>
    <property type="match status" value="1"/>
</dbReference>
<comment type="caution">
    <text evidence="6">The sequence shown here is derived from an EMBL/GenBank/DDBJ whole genome shotgun (WGS) entry which is preliminary data.</text>
</comment>
<evidence type="ECO:0000259" key="5">
    <source>
        <dbReference type="PROSITE" id="PS50893"/>
    </source>
</evidence>
<keyword evidence="2" id="KW-0813">Transport</keyword>
<dbReference type="InterPro" id="IPR003593">
    <property type="entry name" value="AAA+_ATPase"/>
</dbReference>
<dbReference type="InterPro" id="IPR003439">
    <property type="entry name" value="ABC_transporter-like_ATP-bd"/>
</dbReference>
<dbReference type="PROSITE" id="PS00211">
    <property type="entry name" value="ABC_TRANSPORTER_1"/>
    <property type="match status" value="1"/>
</dbReference>